<dbReference type="PANTHER" id="PTHR32125:SF4">
    <property type="entry name" value="2-C-METHYL-D-ERYTHRITOL 4-PHOSPHATE CYTIDYLYLTRANSFERASE, CHLOROPLASTIC"/>
    <property type="match status" value="1"/>
</dbReference>
<dbReference type="Gene3D" id="3.90.550.10">
    <property type="entry name" value="Spore Coat Polysaccharide Biosynthesis Protein SpsA, Chain A"/>
    <property type="match status" value="1"/>
</dbReference>
<comment type="caution">
    <text evidence="4">The sequence shown here is derived from an EMBL/GenBank/DDBJ whole genome shotgun (WGS) entry which is preliminary data.</text>
</comment>
<proteinExistence type="inferred from homology"/>
<dbReference type="HAMAP" id="MF_00108">
    <property type="entry name" value="IspD"/>
    <property type="match status" value="1"/>
</dbReference>
<organism evidence="4 5">
    <name type="scientific">Alcanivorax profundi</name>
    <dbReference type="NCBI Taxonomy" id="2338368"/>
    <lineage>
        <taxon>Bacteria</taxon>
        <taxon>Pseudomonadati</taxon>
        <taxon>Pseudomonadota</taxon>
        <taxon>Gammaproteobacteria</taxon>
        <taxon>Oceanospirillales</taxon>
        <taxon>Alcanivoracaceae</taxon>
        <taxon>Alcanivorax</taxon>
    </lineage>
</organism>
<keyword evidence="3" id="KW-0414">Isoprene biosynthesis</keyword>
<dbReference type="GO" id="GO:0019288">
    <property type="term" value="P:isopentenyl diphosphate biosynthetic process, methylerythritol 4-phosphate pathway"/>
    <property type="evidence" value="ECO:0007669"/>
    <property type="project" value="UniProtKB-UniRule"/>
</dbReference>
<feature type="site" description="Positions MEP for the nucleophilic attack" evidence="3">
    <location>
        <position position="208"/>
    </location>
</feature>
<name>A0A418Y469_9GAMM</name>
<dbReference type="AlphaFoldDB" id="A0A418Y469"/>
<feature type="site" description="Transition state stabilizer" evidence="3">
    <location>
        <position position="17"/>
    </location>
</feature>
<dbReference type="SUPFAM" id="SSF53448">
    <property type="entry name" value="Nucleotide-diphospho-sugar transferases"/>
    <property type="match status" value="1"/>
</dbReference>
<dbReference type="OrthoDB" id="9806837at2"/>
<dbReference type="PANTHER" id="PTHR32125">
    <property type="entry name" value="2-C-METHYL-D-ERYTHRITOL 4-PHOSPHATE CYTIDYLYLTRANSFERASE, CHLOROPLASTIC"/>
    <property type="match status" value="1"/>
</dbReference>
<evidence type="ECO:0000313" key="5">
    <source>
        <dbReference type="Proteomes" id="UP000283734"/>
    </source>
</evidence>
<dbReference type="Pfam" id="PF01128">
    <property type="entry name" value="IspD"/>
    <property type="match status" value="1"/>
</dbReference>
<dbReference type="InterPro" id="IPR029044">
    <property type="entry name" value="Nucleotide-diphossugar_trans"/>
</dbReference>
<dbReference type="FunFam" id="3.90.550.10:FF:000003">
    <property type="entry name" value="2-C-methyl-D-erythritol 4-phosphate cytidylyltransferase"/>
    <property type="match status" value="1"/>
</dbReference>
<comment type="similarity">
    <text evidence="3">Belongs to the IspD/TarI cytidylyltransferase family. IspD subfamily.</text>
</comment>
<sequence>MRGPVYAVVPAAGVGERMKAGIPKQYLTLAGKTLAEHTLGRLLSFSPIDSVIVSVSSQDPWWPTLPVASHRRVSTVAGGKTRAESVRNGVAQALMDGGEEAWVLVHDMARPLVRLSDIQALMEQCDEQGAILALPVVDTIKQSGEDLHIDSTVDRERIWRALTPQLFPAARLYEALSADLDGVTDEASAIERQGGRPRLVAGQSDNIKITVPEDLPLARFYLARQFETGEQ</sequence>
<keyword evidence="5" id="KW-1185">Reference proteome</keyword>
<feature type="site" description="Positions MEP for the nucleophilic attack" evidence="3">
    <location>
        <position position="155"/>
    </location>
</feature>
<comment type="function">
    <text evidence="3">Catalyzes the formation of 4-diphosphocytidyl-2-C-methyl-D-erythritol from CTP and 2-C-methyl-D-erythritol 4-phosphate (MEP).</text>
</comment>
<reference evidence="4 5" key="1">
    <citation type="submission" date="2018-09" db="EMBL/GenBank/DDBJ databases">
        <title>Alcanivorax profundi sp. nov., isolated from 1000 m-depth seawater of the Mariana Trench.</title>
        <authorList>
            <person name="Liu J."/>
        </authorList>
    </citation>
    <scope>NUCLEOTIDE SEQUENCE [LARGE SCALE GENOMIC DNA]</scope>
    <source>
        <strain evidence="4 5">MTEO17</strain>
    </source>
</reference>
<dbReference type="InterPro" id="IPR001228">
    <property type="entry name" value="IspD"/>
</dbReference>
<dbReference type="NCBIfam" id="TIGR00453">
    <property type="entry name" value="ispD"/>
    <property type="match status" value="1"/>
</dbReference>
<dbReference type="EC" id="2.7.7.60" evidence="3"/>
<gene>
    <name evidence="3" type="primary">ispD</name>
    <name evidence="4" type="ORF">D4A39_03170</name>
</gene>
<comment type="catalytic activity">
    <reaction evidence="3">
        <text>2-C-methyl-D-erythritol 4-phosphate + CTP + H(+) = 4-CDP-2-C-methyl-D-erythritol + diphosphate</text>
        <dbReference type="Rhea" id="RHEA:13429"/>
        <dbReference type="ChEBI" id="CHEBI:15378"/>
        <dbReference type="ChEBI" id="CHEBI:33019"/>
        <dbReference type="ChEBI" id="CHEBI:37563"/>
        <dbReference type="ChEBI" id="CHEBI:57823"/>
        <dbReference type="ChEBI" id="CHEBI:58262"/>
        <dbReference type="EC" id="2.7.7.60"/>
    </reaction>
</comment>
<feature type="site" description="Transition state stabilizer" evidence="3">
    <location>
        <position position="24"/>
    </location>
</feature>
<evidence type="ECO:0000256" key="3">
    <source>
        <dbReference type="HAMAP-Rule" id="MF_00108"/>
    </source>
</evidence>
<dbReference type="UniPathway" id="UPA00056">
    <property type="reaction ID" value="UER00093"/>
</dbReference>
<dbReference type="InterPro" id="IPR034683">
    <property type="entry name" value="IspD/TarI"/>
</dbReference>
<accession>A0A418Y469</accession>
<dbReference type="InterPro" id="IPR050088">
    <property type="entry name" value="IspD/TarI_cytidylyltransf_bact"/>
</dbReference>
<comment type="pathway">
    <text evidence="3">Isoprenoid biosynthesis; isopentenyl diphosphate biosynthesis via DXP pathway; isopentenyl diphosphate from 1-deoxy-D-xylulose 5-phosphate: step 2/6.</text>
</comment>
<keyword evidence="1 3" id="KW-0808">Transferase</keyword>
<dbReference type="EMBL" id="QYYA01000001">
    <property type="protein sequence ID" value="RJG20293.1"/>
    <property type="molecule type" value="Genomic_DNA"/>
</dbReference>
<keyword evidence="2 3" id="KW-0548">Nucleotidyltransferase</keyword>
<dbReference type="CDD" id="cd02516">
    <property type="entry name" value="CDP-ME_synthetase"/>
    <property type="match status" value="1"/>
</dbReference>
<protein>
    <recommendedName>
        <fullName evidence="3">2-C-methyl-D-erythritol 4-phosphate cytidylyltransferase</fullName>
        <ecNumber evidence="3">2.7.7.60</ecNumber>
    </recommendedName>
    <alternativeName>
        <fullName evidence="3">4-diphosphocytidyl-2C-methyl-D-erythritol synthase</fullName>
    </alternativeName>
    <alternativeName>
        <fullName evidence="3">MEP cytidylyltransferase</fullName>
        <shortName evidence="3">MCT</shortName>
    </alternativeName>
</protein>
<evidence type="ECO:0000256" key="2">
    <source>
        <dbReference type="ARBA" id="ARBA00022695"/>
    </source>
</evidence>
<dbReference type="GO" id="GO:0050518">
    <property type="term" value="F:2-C-methyl-D-erythritol 4-phosphate cytidylyltransferase activity"/>
    <property type="evidence" value="ECO:0007669"/>
    <property type="project" value="UniProtKB-UniRule"/>
</dbReference>
<evidence type="ECO:0000256" key="1">
    <source>
        <dbReference type="ARBA" id="ARBA00022679"/>
    </source>
</evidence>
<evidence type="ECO:0000313" key="4">
    <source>
        <dbReference type="EMBL" id="RJG20293.1"/>
    </source>
</evidence>
<dbReference type="Proteomes" id="UP000283734">
    <property type="component" value="Unassembled WGS sequence"/>
</dbReference>